<name>A0A917MS03_9BACT</name>
<dbReference type="InterPro" id="IPR018062">
    <property type="entry name" value="HTH_AraC-typ_CS"/>
</dbReference>
<dbReference type="Proteomes" id="UP000627292">
    <property type="component" value="Unassembled WGS sequence"/>
</dbReference>
<dbReference type="Gene3D" id="1.10.10.60">
    <property type="entry name" value="Homeodomain-like"/>
    <property type="match status" value="1"/>
</dbReference>
<dbReference type="PRINTS" id="PR00032">
    <property type="entry name" value="HTHARAC"/>
</dbReference>
<reference evidence="5" key="1">
    <citation type="journal article" date="2014" name="Int. J. Syst. Evol. Microbiol.">
        <title>Complete genome sequence of Corynebacterium casei LMG S-19264T (=DSM 44701T), isolated from a smear-ripened cheese.</title>
        <authorList>
            <consortium name="US DOE Joint Genome Institute (JGI-PGF)"/>
            <person name="Walter F."/>
            <person name="Albersmeier A."/>
            <person name="Kalinowski J."/>
            <person name="Ruckert C."/>
        </authorList>
    </citation>
    <scope>NUCLEOTIDE SEQUENCE</scope>
    <source>
        <strain evidence="5">CGMCC 1.15290</strain>
    </source>
</reference>
<comment type="caution">
    <text evidence="5">The sequence shown here is derived from an EMBL/GenBank/DDBJ whole genome shotgun (WGS) entry which is preliminary data.</text>
</comment>
<evidence type="ECO:0000259" key="4">
    <source>
        <dbReference type="PROSITE" id="PS01124"/>
    </source>
</evidence>
<keyword evidence="6" id="KW-1185">Reference proteome</keyword>
<keyword evidence="3" id="KW-0804">Transcription</keyword>
<evidence type="ECO:0000256" key="1">
    <source>
        <dbReference type="ARBA" id="ARBA00023015"/>
    </source>
</evidence>
<keyword evidence="2" id="KW-0238">DNA-binding</keyword>
<evidence type="ECO:0000313" key="6">
    <source>
        <dbReference type="Proteomes" id="UP000627292"/>
    </source>
</evidence>
<organism evidence="5 6">
    <name type="scientific">Filimonas zeae</name>
    <dbReference type="NCBI Taxonomy" id="1737353"/>
    <lineage>
        <taxon>Bacteria</taxon>
        <taxon>Pseudomonadati</taxon>
        <taxon>Bacteroidota</taxon>
        <taxon>Chitinophagia</taxon>
        <taxon>Chitinophagales</taxon>
        <taxon>Chitinophagaceae</taxon>
        <taxon>Filimonas</taxon>
    </lineage>
</organism>
<sequence>MKEIFKIFKLTVEDADKIQRSDNNPHNHDFEELIIGKEGQLEHFIDFRSQTIEAPFVSFVTQGKVHRIRPLPKDGKCNIWVLRFKSEFIPQTTFQLYSSFHNNADLYLQHTTCFDRLDIICGIIHQEYEQPSPDLPVMRELLSALLTIVESEKKKHAQPDDEFRKTQSATFKNFLLLLEEHYKKPEGVSFYAEKLFMSSRNLNLICQEIVHQSISEMIETRKLTEAKNLLITTKMAIAEIGYELGYKEKTYFTHVFKRKAGVTPSEFREEMSRLIS</sequence>
<dbReference type="PROSITE" id="PS00041">
    <property type="entry name" value="HTH_ARAC_FAMILY_1"/>
    <property type="match status" value="1"/>
</dbReference>
<dbReference type="PROSITE" id="PS01124">
    <property type="entry name" value="HTH_ARAC_FAMILY_2"/>
    <property type="match status" value="1"/>
</dbReference>
<protein>
    <recommendedName>
        <fullName evidence="4">HTH araC/xylS-type domain-containing protein</fullName>
    </recommendedName>
</protein>
<evidence type="ECO:0000313" key="5">
    <source>
        <dbReference type="EMBL" id="GGH59875.1"/>
    </source>
</evidence>
<dbReference type="PANTHER" id="PTHR43280:SF32">
    <property type="entry name" value="TRANSCRIPTIONAL REGULATORY PROTEIN"/>
    <property type="match status" value="1"/>
</dbReference>
<dbReference type="SUPFAM" id="SSF51215">
    <property type="entry name" value="Regulatory protein AraC"/>
    <property type="match status" value="1"/>
</dbReference>
<dbReference type="InterPro" id="IPR009057">
    <property type="entry name" value="Homeodomain-like_sf"/>
</dbReference>
<evidence type="ECO:0000256" key="3">
    <source>
        <dbReference type="ARBA" id="ARBA00023163"/>
    </source>
</evidence>
<dbReference type="RefSeq" id="WP_188950603.1">
    <property type="nucleotide sequence ID" value="NZ_BMIB01000001.1"/>
</dbReference>
<gene>
    <name evidence="5" type="ORF">GCM10011379_07140</name>
</gene>
<dbReference type="GO" id="GO:0003700">
    <property type="term" value="F:DNA-binding transcription factor activity"/>
    <property type="evidence" value="ECO:0007669"/>
    <property type="project" value="InterPro"/>
</dbReference>
<dbReference type="Pfam" id="PF12833">
    <property type="entry name" value="HTH_18"/>
    <property type="match status" value="1"/>
</dbReference>
<dbReference type="SUPFAM" id="SSF46689">
    <property type="entry name" value="Homeodomain-like"/>
    <property type="match status" value="1"/>
</dbReference>
<dbReference type="GO" id="GO:0043565">
    <property type="term" value="F:sequence-specific DNA binding"/>
    <property type="evidence" value="ECO:0007669"/>
    <property type="project" value="InterPro"/>
</dbReference>
<dbReference type="InterPro" id="IPR018060">
    <property type="entry name" value="HTH_AraC"/>
</dbReference>
<accession>A0A917MS03</accession>
<proteinExistence type="predicted"/>
<feature type="domain" description="HTH araC/xylS-type" evidence="4">
    <location>
        <begin position="172"/>
        <end position="270"/>
    </location>
</feature>
<reference evidence="5" key="2">
    <citation type="submission" date="2020-09" db="EMBL/GenBank/DDBJ databases">
        <authorList>
            <person name="Sun Q."/>
            <person name="Zhou Y."/>
        </authorList>
    </citation>
    <scope>NUCLEOTIDE SEQUENCE</scope>
    <source>
        <strain evidence="5">CGMCC 1.15290</strain>
    </source>
</reference>
<keyword evidence="1" id="KW-0805">Transcription regulation</keyword>
<dbReference type="EMBL" id="BMIB01000001">
    <property type="protein sequence ID" value="GGH59875.1"/>
    <property type="molecule type" value="Genomic_DNA"/>
</dbReference>
<dbReference type="InterPro" id="IPR020449">
    <property type="entry name" value="Tscrpt_reg_AraC-type_HTH"/>
</dbReference>
<dbReference type="SMART" id="SM00342">
    <property type="entry name" value="HTH_ARAC"/>
    <property type="match status" value="1"/>
</dbReference>
<evidence type="ECO:0000256" key="2">
    <source>
        <dbReference type="ARBA" id="ARBA00023125"/>
    </source>
</evidence>
<dbReference type="InterPro" id="IPR037923">
    <property type="entry name" value="HTH-like"/>
</dbReference>
<dbReference type="PANTHER" id="PTHR43280">
    <property type="entry name" value="ARAC-FAMILY TRANSCRIPTIONAL REGULATOR"/>
    <property type="match status" value="1"/>
</dbReference>
<dbReference type="AlphaFoldDB" id="A0A917MS03"/>